<comment type="caution">
    <text evidence="1">The sequence shown here is derived from an EMBL/GenBank/DDBJ whole genome shotgun (WGS) entry which is preliminary data.</text>
</comment>
<evidence type="ECO:0000313" key="2">
    <source>
        <dbReference type="Proteomes" id="UP000615446"/>
    </source>
</evidence>
<evidence type="ECO:0000313" key="1">
    <source>
        <dbReference type="EMBL" id="GES86630.1"/>
    </source>
</evidence>
<organism evidence="1 2">
    <name type="scientific">Rhizophagus clarus</name>
    <dbReference type="NCBI Taxonomy" id="94130"/>
    <lineage>
        <taxon>Eukaryota</taxon>
        <taxon>Fungi</taxon>
        <taxon>Fungi incertae sedis</taxon>
        <taxon>Mucoromycota</taxon>
        <taxon>Glomeromycotina</taxon>
        <taxon>Glomeromycetes</taxon>
        <taxon>Glomerales</taxon>
        <taxon>Glomeraceae</taxon>
        <taxon>Rhizophagus</taxon>
    </lineage>
</organism>
<reference evidence="1" key="1">
    <citation type="submission" date="2019-10" db="EMBL/GenBank/DDBJ databases">
        <title>Conservation and host-specific expression of non-tandemly repeated heterogenous ribosome RNA gene in arbuscular mycorrhizal fungi.</title>
        <authorList>
            <person name="Maeda T."/>
            <person name="Kobayashi Y."/>
            <person name="Nakagawa T."/>
            <person name="Ezawa T."/>
            <person name="Yamaguchi K."/>
            <person name="Bino T."/>
            <person name="Nishimoto Y."/>
            <person name="Shigenobu S."/>
            <person name="Kawaguchi M."/>
        </authorList>
    </citation>
    <scope>NUCLEOTIDE SEQUENCE</scope>
    <source>
        <strain evidence="1">HR1</strain>
    </source>
</reference>
<name>A0A8H3QMS3_9GLOM</name>
<sequence>MYDLENQALTHGDSFTLNNDNNGNRNTIFSFVTSHYDASHGMHHYLILKLFITEKPLNTPLSQPFKAKKYYKQLVKLSNKLHLLWLKRLKLDVS</sequence>
<proteinExistence type="predicted"/>
<protein>
    <submittedName>
        <fullName evidence="1">Uncharacterized protein</fullName>
    </submittedName>
</protein>
<dbReference type="Proteomes" id="UP000615446">
    <property type="component" value="Unassembled WGS sequence"/>
</dbReference>
<dbReference type="EMBL" id="BLAL01000162">
    <property type="protein sequence ID" value="GES86630.1"/>
    <property type="molecule type" value="Genomic_DNA"/>
</dbReference>
<accession>A0A8H3QMS3</accession>
<gene>
    <name evidence="1" type="ORF">RCL2_001368300</name>
</gene>
<dbReference type="AlphaFoldDB" id="A0A8H3QMS3"/>